<evidence type="ECO:0000313" key="1">
    <source>
        <dbReference type="Proteomes" id="UP000694843"/>
    </source>
</evidence>
<dbReference type="Proteomes" id="UP000694843">
    <property type="component" value="Unplaced"/>
</dbReference>
<organism evidence="1 2">
    <name type="scientific">Hyalella azteca</name>
    <name type="common">Amphipod</name>
    <dbReference type="NCBI Taxonomy" id="294128"/>
    <lineage>
        <taxon>Eukaryota</taxon>
        <taxon>Metazoa</taxon>
        <taxon>Ecdysozoa</taxon>
        <taxon>Arthropoda</taxon>
        <taxon>Crustacea</taxon>
        <taxon>Multicrustacea</taxon>
        <taxon>Malacostraca</taxon>
        <taxon>Eumalacostraca</taxon>
        <taxon>Peracarida</taxon>
        <taxon>Amphipoda</taxon>
        <taxon>Senticaudata</taxon>
        <taxon>Talitrida</taxon>
        <taxon>Talitroidea</taxon>
        <taxon>Hyalellidae</taxon>
        <taxon>Hyalella</taxon>
    </lineage>
</organism>
<keyword evidence="1" id="KW-1185">Reference proteome</keyword>
<dbReference type="RefSeq" id="XP_018024035.1">
    <property type="nucleotide sequence ID" value="XM_018168546.2"/>
</dbReference>
<evidence type="ECO:0000313" key="2">
    <source>
        <dbReference type="RefSeq" id="XP_018024035.1"/>
    </source>
</evidence>
<accession>A0A8B7PDF7</accession>
<name>A0A8B7PDF7_HYAAZ</name>
<dbReference type="AlphaFoldDB" id="A0A8B7PDF7"/>
<dbReference type="GeneID" id="108679818"/>
<dbReference type="OrthoDB" id="10633302at2759"/>
<dbReference type="KEGG" id="hazt:108679818"/>
<proteinExistence type="predicted"/>
<sequence length="1147" mass="128321">MINLTMASAKLKCDVFENLPCNTVFRFRKQAGSKYHKVIIIDEANLSAVFHMYKSFTIWVLDNITTEVLTEEIGKILDQLSRISQLQKVIFIFACGYSSLLSRKSMANTNSISSNCKDCYFYLLNESPENITQQMQLVRSLIMVNSPQCYFLPVALPPFSLELHLLQVKGDHQKCCPQFVKSLSTLTSLEISQMQKNLDLLVAEYNKQVSFHCLNVKLPVIDWSKIYLTTNRLTERQSIIMQKINSMICDFIHSIYQEECAKELKHIQKALQDEDVVIKEEQTEEFDVDTSVPHDCNENSLAAMEISQPIPGSENITDVRDLSLLEVNIDANNQEMLVSQSPSGVNSMVTCVESSALSKLDEEKKIDSRASELLDSNAALSGSLLCSPAKSRASLVESRLKSIICGDNLVASPLNKMKAKKRLDIISNEDDVVQLEPSSSRGSCNAVPAEPKLPEEEVQVIARGSRSRRSSSVLVINDGNSLQNDVEILSPVKTGNNVASNSKNINEVKKVTIRERKMKRRSRRNNVLKSCQDLVILDDSSVISDSSIMSLSTPSILDAARDDEVSCTSSDYASCDEITDVLCVKVTGRDNKAPLLRPEVECLQLSKKQVSPPRCKTRDNIASPSICNTAASSSSSNTTSVINLPLGDEPPTENVPLVACESLNKNKGSKMDRKKTGPEQITIQNKEANQIIPLQLEIKIKEEPDAAHPTNGCDVSIFKRTEESGNVLRVLITEDRFFNLADLLSDQNCKNYMHLSCRGGLIWRYIKPILNAVRETMDLKMNKNKHLLIAVCLGSEDIVNSLKLPEYKKHAPFIHYGKITHGVAQKVSNSLMALKGRILQLYPRARIIFFKIPAFSKEGMLKKIIEMTNNRIRDINFRDKSVSVCLSHDCPYKTHSMGHQYVLTERFIESWLKVCQWYLKVLEDSVENTCTSGDHVEKVSLKRKRRSLQEIPAVKHTRRKLRNKDYINTHTNIVCSTAGGRANLNQVSDQATDSISEVDVERATVDDESDETVLFSDSDTETNSVFDQDLNDQITTMVMLLGSANESNPIVRLNFNKNFLSTNVCALIAVGRITNDRAHEKRLLEIACTLKESETSSPVPPHLNAQQKKSIILGIGKAVDYLDDATLSQAANDLLYTSVLSLKRVYV</sequence>
<gene>
    <name evidence="2" type="primary">LOC108679818</name>
</gene>
<reference evidence="2" key="1">
    <citation type="submission" date="2025-08" db="UniProtKB">
        <authorList>
            <consortium name="RefSeq"/>
        </authorList>
    </citation>
    <scope>IDENTIFICATION</scope>
    <source>
        <tissue evidence="2">Whole organism</tissue>
    </source>
</reference>
<protein>
    <submittedName>
        <fullName evidence="2">Uncharacterized protein LOC108679818</fullName>
    </submittedName>
</protein>